<dbReference type="InterPro" id="IPR050194">
    <property type="entry name" value="Glycosyltransferase_grp1"/>
</dbReference>
<dbReference type="STRING" id="572477.Alvin_0224"/>
<feature type="domain" description="Glycosyl transferase family 1" evidence="1">
    <location>
        <begin position="375"/>
        <end position="516"/>
    </location>
</feature>
<proteinExistence type="predicted"/>
<evidence type="ECO:0000259" key="1">
    <source>
        <dbReference type="Pfam" id="PF00534"/>
    </source>
</evidence>
<dbReference type="PANTHER" id="PTHR45947:SF3">
    <property type="entry name" value="SULFOQUINOVOSYL TRANSFERASE SQD2"/>
    <property type="match status" value="1"/>
</dbReference>
<protein>
    <submittedName>
        <fullName evidence="2">Glycosyl transferase group 1</fullName>
    </submittedName>
</protein>
<name>D3RMD1_ALLVD</name>
<dbReference type="eggNOG" id="COG0438">
    <property type="taxonomic scope" value="Bacteria"/>
</dbReference>
<dbReference type="AlphaFoldDB" id="D3RMD1"/>
<dbReference type="GO" id="GO:0016757">
    <property type="term" value="F:glycosyltransferase activity"/>
    <property type="evidence" value="ECO:0007669"/>
    <property type="project" value="InterPro"/>
</dbReference>
<dbReference type="Pfam" id="PF00534">
    <property type="entry name" value="Glycos_transf_1"/>
    <property type="match status" value="1"/>
</dbReference>
<dbReference type="Proteomes" id="UP000001441">
    <property type="component" value="Chromosome"/>
</dbReference>
<dbReference type="OrthoDB" id="258796at2"/>
<dbReference type="RefSeq" id="WP_012969465.1">
    <property type="nucleotide sequence ID" value="NC_013851.1"/>
</dbReference>
<gene>
    <name evidence="2" type="ordered locus">Alvin_0224</name>
</gene>
<dbReference type="EMBL" id="CP001896">
    <property type="protein sequence ID" value="ADC61189.1"/>
    <property type="molecule type" value="Genomic_DNA"/>
</dbReference>
<dbReference type="PANTHER" id="PTHR45947">
    <property type="entry name" value="SULFOQUINOVOSYL TRANSFERASE SQD2"/>
    <property type="match status" value="1"/>
</dbReference>
<dbReference type="SUPFAM" id="SSF53756">
    <property type="entry name" value="UDP-Glycosyltransferase/glycogen phosphorylase"/>
    <property type="match status" value="1"/>
</dbReference>
<sequence length="542" mass="61787">MKNGKFNLIAWYHGNRSQFVALLHSIVKNNFYLNIEVTVGTSRPREAVYLIRPFLKYFFIRVVRLNQGDNFLGVVNSAQNTLCQNILISAYNPIFERDFLPAFIDQLHKEIQKPLGRIRTLSGNGGKFLLLDNSIKTIPLSTNEINFISSFVCGASDNKHYLNQRSAQNAKHANFQLNILFVGPWAFSLDTGLKNIDLIYPSLLTALKGCKFHILHGAPKRPEFTNSLLNCYDVTFHSVCDNTIKAWMAKCIEIGKQYNIDIFTNVFYGFYFGYFAAKTANILGKKSVVRFPANEIAVRVLQGVYDDIDGDTRKALDLRQERAAVQLADKVIAVSPIEQQRLKQLSNDRGKVFWCMRGVDLNLYRPEEKRKQRVANNFLFAGRSAKVKGHELIEGAAQIIENYDPDIRFYFAGQFEKKVEGNRVYLGYLRHDELRLTYGLMDGLILPSACEGFANVVVEACACGLPCLISQEISNALFQHGKNVLIFKRTANDITEKVLSIKNDQQLFLRLQRKSRELAEKTFDSSYWGEEYRSIVLGERCT</sequence>
<dbReference type="InterPro" id="IPR001296">
    <property type="entry name" value="Glyco_trans_1"/>
</dbReference>
<dbReference type="CDD" id="cd03801">
    <property type="entry name" value="GT4_PimA-like"/>
    <property type="match status" value="1"/>
</dbReference>
<keyword evidence="2" id="KW-0808">Transferase</keyword>
<evidence type="ECO:0000313" key="2">
    <source>
        <dbReference type="EMBL" id="ADC61189.1"/>
    </source>
</evidence>
<dbReference type="KEGG" id="alv:Alvin_0224"/>
<dbReference type="Gene3D" id="3.40.50.2000">
    <property type="entry name" value="Glycogen Phosphorylase B"/>
    <property type="match status" value="2"/>
</dbReference>
<keyword evidence="3" id="KW-1185">Reference proteome</keyword>
<dbReference type="HOGENOM" id="CLU_502183_0_0_6"/>
<reference evidence="2 3" key="1">
    <citation type="journal article" date="2011" name="Stand. Genomic Sci.">
        <title>Complete genome sequence of Allochromatium vinosum DSM 180(T).</title>
        <authorList>
            <person name="Weissgerber T."/>
            <person name="Zigann R."/>
            <person name="Bruce D."/>
            <person name="Chang Y.J."/>
            <person name="Detter J.C."/>
            <person name="Han C."/>
            <person name="Hauser L."/>
            <person name="Jeffries C.D."/>
            <person name="Land M."/>
            <person name="Munk A.C."/>
            <person name="Tapia R."/>
            <person name="Dahl C."/>
        </authorList>
    </citation>
    <scope>NUCLEOTIDE SEQUENCE [LARGE SCALE GENOMIC DNA]</scope>
    <source>
        <strain evidence="3">ATCC 17899 / DSM 180 / NBRC 103801 / NCIMB 10441 / D</strain>
    </source>
</reference>
<dbReference type="CAZy" id="GT4">
    <property type="family name" value="Glycosyltransferase Family 4"/>
</dbReference>
<evidence type="ECO:0000313" key="3">
    <source>
        <dbReference type="Proteomes" id="UP000001441"/>
    </source>
</evidence>
<organism evidence="2 3">
    <name type="scientific">Allochromatium vinosum (strain ATCC 17899 / DSM 180 / NBRC 103801 / NCIMB 10441 / D)</name>
    <name type="common">Chromatium vinosum</name>
    <dbReference type="NCBI Taxonomy" id="572477"/>
    <lineage>
        <taxon>Bacteria</taxon>
        <taxon>Pseudomonadati</taxon>
        <taxon>Pseudomonadota</taxon>
        <taxon>Gammaproteobacteria</taxon>
        <taxon>Chromatiales</taxon>
        <taxon>Chromatiaceae</taxon>
        <taxon>Allochromatium</taxon>
    </lineage>
</organism>
<accession>D3RMD1</accession>